<gene>
    <name evidence="4" type="ORF">ACFQQG_16645</name>
</gene>
<dbReference type="PANTHER" id="PTHR44591:SF3">
    <property type="entry name" value="RESPONSE REGULATORY DOMAIN-CONTAINING PROTEIN"/>
    <property type="match status" value="1"/>
</dbReference>
<dbReference type="PANTHER" id="PTHR44591">
    <property type="entry name" value="STRESS RESPONSE REGULATOR PROTEIN 1"/>
    <property type="match status" value="1"/>
</dbReference>
<dbReference type="GeneID" id="76631677"/>
<organism evidence="4 5">
    <name type="scientific">Halovenus salina</name>
    <dbReference type="NCBI Taxonomy" id="1510225"/>
    <lineage>
        <taxon>Archaea</taxon>
        <taxon>Methanobacteriati</taxon>
        <taxon>Methanobacteriota</taxon>
        <taxon>Stenosarchaea group</taxon>
        <taxon>Halobacteria</taxon>
        <taxon>Halobacteriales</taxon>
        <taxon>Haloarculaceae</taxon>
        <taxon>Halovenus</taxon>
    </lineage>
</organism>
<dbReference type="RefSeq" id="WP_267162289.1">
    <property type="nucleotide sequence ID" value="NZ_CP112972.1"/>
</dbReference>
<dbReference type="CDD" id="cd00156">
    <property type="entry name" value="REC"/>
    <property type="match status" value="1"/>
</dbReference>
<dbReference type="Gene3D" id="3.40.50.2300">
    <property type="match status" value="1"/>
</dbReference>
<feature type="domain" description="Response regulatory" evidence="3">
    <location>
        <begin position="6"/>
        <end position="118"/>
    </location>
</feature>
<proteinExistence type="predicted"/>
<reference evidence="4 5" key="1">
    <citation type="journal article" date="2019" name="Int. J. Syst. Evol. Microbiol.">
        <title>The Global Catalogue of Microorganisms (GCM) 10K type strain sequencing project: providing services to taxonomists for standard genome sequencing and annotation.</title>
        <authorList>
            <consortium name="The Broad Institute Genomics Platform"/>
            <consortium name="The Broad Institute Genome Sequencing Center for Infectious Disease"/>
            <person name="Wu L."/>
            <person name="Ma J."/>
        </authorList>
    </citation>
    <scope>NUCLEOTIDE SEQUENCE [LARGE SCALE GENOMIC DNA]</scope>
    <source>
        <strain evidence="4 5">JCM 30072</strain>
    </source>
</reference>
<feature type="modified residue" description="4-aspartylphosphate" evidence="2">
    <location>
        <position position="57"/>
    </location>
</feature>
<dbReference type="InterPro" id="IPR050595">
    <property type="entry name" value="Bact_response_regulator"/>
</dbReference>
<dbReference type="Pfam" id="PF00072">
    <property type="entry name" value="Response_reg"/>
    <property type="match status" value="1"/>
</dbReference>
<dbReference type="Proteomes" id="UP001596445">
    <property type="component" value="Unassembled WGS sequence"/>
</dbReference>
<dbReference type="AlphaFoldDB" id="A0ABD5W5Q1"/>
<evidence type="ECO:0000313" key="4">
    <source>
        <dbReference type="EMBL" id="MFC7059508.1"/>
    </source>
</evidence>
<dbReference type="InterPro" id="IPR011006">
    <property type="entry name" value="CheY-like_superfamily"/>
</dbReference>
<keyword evidence="5" id="KW-1185">Reference proteome</keyword>
<comment type="caution">
    <text evidence="4">The sequence shown here is derived from an EMBL/GenBank/DDBJ whole genome shotgun (WGS) entry which is preliminary data.</text>
</comment>
<evidence type="ECO:0000259" key="3">
    <source>
        <dbReference type="PROSITE" id="PS50110"/>
    </source>
</evidence>
<evidence type="ECO:0000256" key="1">
    <source>
        <dbReference type="ARBA" id="ARBA00022553"/>
    </source>
</evidence>
<evidence type="ECO:0000313" key="5">
    <source>
        <dbReference type="Proteomes" id="UP001596445"/>
    </source>
</evidence>
<accession>A0ABD5W5Q1</accession>
<evidence type="ECO:0000256" key="2">
    <source>
        <dbReference type="PROSITE-ProRule" id="PRU00169"/>
    </source>
</evidence>
<name>A0ABD5W5Q1_9EURY</name>
<protein>
    <submittedName>
        <fullName evidence="4">Response regulator</fullName>
    </submittedName>
</protein>
<dbReference type="EMBL" id="JBHSZI010000001">
    <property type="protein sequence ID" value="MFC7059508.1"/>
    <property type="molecule type" value="Genomic_DNA"/>
</dbReference>
<dbReference type="PROSITE" id="PS50110">
    <property type="entry name" value="RESPONSE_REGULATORY"/>
    <property type="match status" value="1"/>
</dbReference>
<keyword evidence="1 2" id="KW-0597">Phosphoprotein</keyword>
<sequence>MTDSTDVLLVDEDTETLELAATFLERKGNNIAAESETDPETAVDRAVDEDFDCVVSDYRMPELNGVELCRAIREHEPLPFFLFTAVSESELEDEGVVTGVVRKGAGTGHYDELVEQIETTVE</sequence>
<dbReference type="SMART" id="SM00448">
    <property type="entry name" value="REC"/>
    <property type="match status" value="1"/>
</dbReference>
<dbReference type="SUPFAM" id="SSF52172">
    <property type="entry name" value="CheY-like"/>
    <property type="match status" value="1"/>
</dbReference>
<dbReference type="InterPro" id="IPR001789">
    <property type="entry name" value="Sig_transdc_resp-reg_receiver"/>
</dbReference>